<gene>
    <name evidence="2" type="ORF">HK105_200915</name>
</gene>
<dbReference type="EMBL" id="JADGIZ020000003">
    <property type="protein sequence ID" value="KAL2919272.1"/>
    <property type="molecule type" value="Genomic_DNA"/>
</dbReference>
<protein>
    <submittedName>
        <fullName evidence="2">Uncharacterized protein</fullName>
    </submittedName>
</protein>
<accession>A0ABR4NID3</accession>
<evidence type="ECO:0000256" key="1">
    <source>
        <dbReference type="SAM" id="MobiDB-lite"/>
    </source>
</evidence>
<dbReference type="Proteomes" id="UP001527925">
    <property type="component" value="Unassembled WGS sequence"/>
</dbReference>
<dbReference type="InterPro" id="IPR019034">
    <property type="entry name" value="UPF0390"/>
</dbReference>
<sequence length="96" mass="10365">MVQGAVKKTKSVLASKAAKKVEPHRGRRIAPKSATVIEHKKMQKKLTAASIVATESLMAARAGATGKLTIMKSVAEKAQEKAKKAKDEKEAKKNRK</sequence>
<organism evidence="2 3">
    <name type="scientific">Polyrhizophydium stewartii</name>
    <dbReference type="NCBI Taxonomy" id="2732419"/>
    <lineage>
        <taxon>Eukaryota</taxon>
        <taxon>Fungi</taxon>
        <taxon>Fungi incertae sedis</taxon>
        <taxon>Chytridiomycota</taxon>
        <taxon>Chytridiomycota incertae sedis</taxon>
        <taxon>Chytridiomycetes</taxon>
        <taxon>Rhizophydiales</taxon>
        <taxon>Rhizophydiales incertae sedis</taxon>
        <taxon>Polyrhizophydium</taxon>
    </lineage>
</organism>
<proteinExistence type="predicted"/>
<evidence type="ECO:0000313" key="3">
    <source>
        <dbReference type="Proteomes" id="UP001527925"/>
    </source>
</evidence>
<evidence type="ECO:0000313" key="2">
    <source>
        <dbReference type="EMBL" id="KAL2919272.1"/>
    </source>
</evidence>
<reference evidence="2 3" key="1">
    <citation type="submission" date="2023-09" db="EMBL/GenBank/DDBJ databases">
        <title>Pangenome analysis of Batrachochytrium dendrobatidis and related Chytrids.</title>
        <authorList>
            <person name="Yacoub M.N."/>
            <person name="Stajich J.E."/>
            <person name="James T.Y."/>
        </authorList>
    </citation>
    <scope>NUCLEOTIDE SEQUENCE [LARGE SCALE GENOMIC DNA]</scope>
    <source>
        <strain evidence="2 3">JEL0888</strain>
    </source>
</reference>
<name>A0ABR4NID3_9FUNG</name>
<feature type="region of interest" description="Disordered" evidence="1">
    <location>
        <begin position="76"/>
        <end position="96"/>
    </location>
</feature>
<feature type="region of interest" description="Disordered" evidence="1">
    <location>
        <begin position="1"/>
        <end position="27"/>
    </location>
</feature>
<keyword evidence="3" id="KW-1185">Reference proteome</keyword>
<dbReference type="Pfam" id="PF09495">
    <property type="entry name" value="DUF2462"/>
    <property type="match status" value="1"/>
</dbReference>
<comment type="caution">
    <text evidence="2">The sequence shown here is derived from an EMBL/GenBank/DDBJ whole genome shotgun (WGS) entry which is preliminary data.</text>
</comment>